<organism evidence="2 4">
    <name type="scientific">Anaerotignum propionicum DSM 1682</name>
    <dbReference type="NCBI Taxonomy" id="991789"/>
    <lineage>
        <taxon>Bacteria</taxon>
        <taxon>Bacillati</taxon>
        <taxon>Bacillota</taxon>
        <taxon>Clostridia</taxon>
        <taxon>Lachnospirales</taxon>
        <taxon>Anaerotignaceae</taxon>
        <taxon>Anaerotignum</taxon>
    </lineage>
</organism>
<dbReference type="EMBL" id="FQUA01000004">
    <property type="protein sequence ID" value="SHE60614.1"/>
    <property type="molecule type" value="Genomic_DNA"/>
</dbReference>
<gene>
    <name evidence="1" type="ORF">CPRO_13960</name>
    <name evidence="2" type="ORF">SAMN02745151_01207</name>
</gene>
<reference evidence="4" key="4">
    <citation type="submission" date="2016-11" db="EMBL/GenBank/DDBJ databases">
        <authorList>
            <person name="Jaros S."/>
            <person name="Januszkiewicz K."/>
            <person name="Wedrychowicz H."/>
        </authorList>
    </citation>
    <scope>NUCLEOTIDE SEQUENCE [LARGE SCALE GENOMIC DNA]</scope>
    <source>
        <strain evidence="4">DSM 1682</strain>
    </source>
</reference>
<evidence type="ECO:0000313" key="3">
    <source>
        <dbReference type="Proteomes" id="UP000068026"/>
    </source>
</evidence>
<dbReference type="Proteomes" id="UP000068026">
    <property type="component" value="Chromosome"/>
</dbReference>
<reference evidence="1 3" key="1">
    <citation type="journal article" date="2016" name="Genome Announc.">
        <title>Complete Genome Sequence of the Amino Acid-Fermenting Clostridium propionicum X2 (DSM 1682).</title>
        <authorList>
            <person name="Poehlein A."/>
            <person name="Schlien K."/>
            <person name="Chowdhury N.P."/>
            <person name="Gottschalk G."/>
            <person name="Buckel W."/>
            <person name="Daniel R."/>
        </authorList>
    </citation>
    <scope>NUCLEOTIDE SEQUENCE [LARGE SCALE GENOMIC DNA]</scope>
    <source>
        <strain evidence="1 3">X2</strain>
    </source>
</reference>
<dbReference type="KEGG" id="cpro:CPRO_13960"/>
<name>A0A0X1U7S2_ANAPI</name>
<dbReference type="EMBL" id="CP014223">
    <property type="protein sequence ID" value="AMJ40989.1"/>
    <property type="molecule type" value="Genomic_DNA"/>
</dbReference>
<dbReference type="RefSeq" id="WP_066049469.1">
    <property type="nucleotide sequence ID" value="NZ_CP014223.1"/>
</dbReference>
<proteinExistence type="predicted"/>
<evidence type="ECO:0000313" key="1">
    <source>
        <dbReference type="EMBL" id="AMJ40989.1"/>
    </source>
</evidence>
<accession>A0A0X1U7S2</accession>
<reference evidence="3" key="2">
    <citation type="submission" date="2016-01" db="EMBL/GenBank/DDBJ databases">
        <authorList>
            <person name="Poehlein A."/>
            <person name="Schlien K."/>
            <person name="Gottschalk G."/>
            <person name="Buckel W."/>
            <person name="Daniel R."/>
        </authorList>
    </citation>
    <scope>NUCLEOTIDE SEQUENCE [LARGE SCALE GENOMIC DNA]</scope>
    <source>
        <strain evidence="3">X2</strain>
    </source>
</reference>
<evidence type="ECO:0000313" key="4">
    <source>
        <dbReference type="Proteomes" id="UP000184204"/>
    </source>
</evidence>
<dbReference type="OrthoDB" id="1935314at2"/>
<evidence type="ECO:0000313" key="2">
    <source>
        <dbReference type="EMBL" id="SHE60614.1"/>
    </source>
</evidence>
<keyword evidence="3" id="KW-1185">Reference proteome</keyword>
<reference evidence="2" key="3">
    <citation type="submission" date="2016-11" db="EMBL/GenBank/DDBJ databases">
        <authorList>
            <person name="Varghese N."/>
            <person name="Submissions S."/>
        </authorList>
    </citation>
    <scope>NUCLEOTIDE SEQUENCE</scope>
    <source>
        <strain evidence="2">DSM 1682</strain>
    </source>
</reference>
<dbReference type="AlphaFoldDB" id="A0A0X1U7S2"/>
<protein>
    <submittedName>
        <fullName evidence="2">Phage tail assembly chaperone protein, E, or 41 or 14</fullName>
    </submittedName>
</protein>
<sequence>MKRTWDEAMSVAKAMCEGQEVSEEQLEIFAKKIMGYDDATTDTSENYTESQEDIQIVKNNTDDGEIAKGEFQEDNIIIGSGIVAEPEEEKKVNEEEDFIIRFQKPYHFEGKTYAGVDLSGLKSLRAKDVWKINRNYRNAGNIGLLQEMDSEYTARVAARASGMPVEFFECMELPDMIKVRTKVSDFFYPRE</sequence>
<dbReference type="Proteomes" id="UP000184204">
    <property type="component" value="Unassembled WGS sequence"/>
</dbReference>